<gene>
    <name evidence="1" type="ORF">DFP90_12013</name>
</gene>
<sequence>MTTATESTLDNFAIQLGGYGSGDGNSSTMKVAGFNVETSHPKMAEALNNLQLEVEKKVASAQKSAADAKGEGGEQSGGLLDGMSGMMMSNLAAPILGGAAFMLNDDIRGAGFGLAKSLAEEVPIVGGALSGAVGAAEDVADTVAGGISDAAGAVAGALTGGC</sequence>
<keyword evidence="2" id="KW-1185">Reference proteome</keyword>
<proteinExistence type="predicted"/>
<dbReference type="Proteomes" id="UP000256845">
    <property type="component" value="Unassembled WGS sequence"/>
</dbReference>
<evidence type="ECO:0000313" key="1">
    <source>
        <dbReference type="EMBL" id="RED43729.1"/>
    </source>
</evidence>
<evidence type="ECO:0000313" key="2">
    <source>
        <dbReference type="Proteomes" id="UP000256845"/>
    </source>
</evidence>
<protein>
    <submittedName>
        <fullName evidence="1">Uncharacterized protein</fullName>
    </submittedName>
</protein>
<accession>A0A3D9H2K0</accession>
<organism evidence="1 2">
    <name type="scientific">Aestuariispira insulae</name>
    <dbReference type="NCBI Taxonomy" id="1461337"/>
    <lineage>
        <taxon>Bacteria</taxon>
        <taxon>Pseudomonadati</taxon>
        <taxon>Pseudomonadota</taxon>
        <taxon>Alphaproteobacteria</taxon>
        <taxon>Rhodospirillales</taxon>
        <taxon>Kiloniellaceae</taxon>
        <taxon>Aestuariispira</taxon>
    </lineage>
</organism>
<dbReference type="EMBL" id="QRDW01000020">
    <property type="protein sequence ID" value="RED43729.1"/>
    <property type="molecule type" value="Genomic_DNA"/>
</dbReference>
<dbReference type="RefSeq" id="WP_115939542.1">
    <property type="nucleotide sequence ID" value="NZ_QRDW01000020.1"/>
</dbReference>
<name>A0A3D9H2K0_9PROT</name>
<dbReference type="AlphaFoldDB" id="A0A3D9H2K0"/>
<comment type="caution">
    <text evidence="1">The sequence shown here is derived from an EMBL/GenBank/DDBJ whole genome shotgun (WGS) entry which is preliminary data.</text>
</comment>
<reference evidence="1 2" key="1">
    <citation type="submission" date="2018-07" db="EMBL/GenBank/DDBJ databases">
        <title>Genomic Encyclopedia of Type Strains, Phase III (KMG-III): the genomes of soil and plant-associated and newly described type strains.</title>
        <authorList>
            <person name="Whitman W."/>
        </authorList>
    </citation>
    <scope>NUCLEOTIDE SEQUENCE [LARGE SCALE GENOMIC DNA]</scope>
    <source>
        <strain evidence="1 2">CECT 8488</strain>
    </source>
</reference>